<dbReference type="Proteomes" id="UP000683507">
    <property type="component" value="Chromosome"/>
</dbReference>
<keyword evidence="2" id="KW-1185">Reference proteome</keyword>
<gene>
    <name evidence="1" type="ORF">CRYO30217_00442</name>
</gene>
<reference evidence="1" key="1">
    <citation type="submission" date="2021-04" db="EMBL/GenBank/DDBJ databases">
        <authorList>
            <person name="Rodrigo-Torres L."/>
            <person name="Arahal R. D."/>
            <person name="Lucena T."/>
        </authorList>
    </citation>
    <scope>NUCLEOTIDE SEQUENCE</scope>
    <source>
        <strain evidence="1">AS29M-1</strain>
    </source>
</reference>
<dbReference type="CDD" id="cd04659">
    <property type="entry name" value="Piwi_piwi-like_ProArk"/>
    <property type="match status" value="1"/>
</dbReference>
<sequence>MEFPGYHIVPEPQLSFDAMTPKASHIHPLQGLKDFGPHSCNLMPVDEIRVAAIYPKGTRHILEGLFKEFTQSHNPKERKRYLPDYTGFETIFKSKISLTSSNICVELEGVEFSENKSPYIILSEEISNALRTMSQRKQDFDVLAIYLPESWAPAFVDVDSGFDLHDYIKGTTAMMHIPTQILREDSVISYKCRCSVMWRLSIAFYVKGGGVPWKLSSIDQETAFIGLSYSSRLNKNTGQFDFITCCSQVFDADGTGMEFIAYDASEIESRIGDNPFLTRAEMRKVIAKSLQLYQRRHAGRQPKRLIVHKTSHFKAQEIDGAFDAVNTNMELELLQIVQDQPWTATQHVNYGKEWSVPGYPVKRGIYAQIDQQEVLLWTQGQVKLGDKNNFYKEGKGIPSPLLIRRFAGKGGWDKNCQAILGLTKMNWNHDGIYDRLPVTLGYASVLAKTIKKMNELTNKPYEFRFFM</sequence>
<evidence type="ECO:0000313" key="1">
    <source>
        <dbReference type="EMBL" id="CAG5077629.1"/>
    </source>
</evidence>
<dbReference type="RefSeq" id="WP_258540677.1">
    <property type="nucleotide sequence ID" value="NZ_OU015584.1"/>
</dbReference>
<accession>A0A916JK01</accession>
<dbReference type="SUPFAM" id="SSF53098">
    <property type="entry name" value="Ribonuclease H-like"/>
    <property type="match status" value="1"/>
</dbReference>
<dbReference type="Gene3D" id="3.30.420.10">
    <property type="entry name" value="Ribonuclease H-like superfamily/Ribonuclease H"/>
    <property type="match status" value="1"/>
</dbReference>
<proteinExistence type="predicted"/>
<evidence type="ECO:0008006" key="3">
    <source>
        <dbReference type="Google" id="ProtNLM"/>
    </source>
</evidence>
<dbReference type="EMBL" id="OU015584">
    <property type="protein sequence ID" value="CAG5077629.1"/>
    <property type="molecule type" value="Genomic_DNA"/>
</dbReference>
<name>A0A916JK01_9FLAO</name>
<dbReference type="AlphaFoldDB" id="A0A916JK01"/>
<organism evidence="1 2">
    <name type="scientific">Parvicella tangerina</name>
    <dbReference type="NCBI Taxonomy" id="2829795"/>
    <lineage>
        <taxon>Bacteria</taxon>
        <taxon>Pseudomonadati</taxon>
        <taxon>Bacteroidota</taxon>
        <taxon>Flavobacteriia</taxon>
        <taxon>Flavobacteriales</taxon>
        <taxon>Parvicellaceae</taxon>
        <taxon>Parvicella</taxon>
    </lineage>
</organism>
<dbReference type="InterPro" id="IPR036397">
    <property type="entry name" value="RNaseH_sf"/>
</dbReference>
<dbReference type="InterPro" id="IPR012337">
    <property type="entry name" value="RNaseH-like_sf"/>
</dbReference>
<protein>
    <recommendedName>
        <fullName evidence="3">Nuclease PIN</fullName>
    </recommendedName>
</protein>
<dbReference type="Gene3D" id="3.40.50.2300">
    <property type="match status" value="1"/>
</dbReference>
<dbReference type="KEGG" id="ptan:CRYO30217_00442"/>
<dbReference type="GO" id="GO:0003676">
    <property type="term" value="F:nucleic acid binding"/>
    <property type="evidence" value="ECO:0007669"/>
    <property type="project" value="InterPro"/>
</dbReference>
<evidence type="ECO:0000313" key="2">
    <source>
        <dbReference type="Proteomes" id="UP000683507"/>
    </source>
</evidence>